<evidence type="ECO:0000256" key="16">
    <source>
        <dbReference type="SAM" id="MobiDB-lite"/>
    </source>
</evidence>
<dbReference type="PRINTS" id="PR00577">
    <property type="entry name" value="OPSINRH3RH4"/>
</dbReference>
<proteinExistence type="inferred from homology"/>
<dbReference type="EMBL" id="OV725080">
    <property type="protein sequence ID" value="CAH1399193.1"/>
    <property type="molecule type" value="Genomic_DNA"/>
</dbReference>
<keyword evidence="6 15" id="KW-1133">Transmembrane helix</keyword>
<feature type="compositionally biased region" description="Low complexity" evidence="16">
    <location>
        <begin position="365"/>
        <end position="379"/>
    </location>
</feature>
<dbReference type="AlphaFoldDB" id="A0A9P0HBF4"/>
<dbReference type="Pfam" id="PF00001">
    <property type="entry name" value="7tm_1"/>
    <property type="match status" value="1"/>
</dbReference>
<dbReference type="PRINTS" id="PR00237">
    <property type="entry name" value="GPCRRHODOPSN"/>
</dbReference>
<reference evidence="18" key="1">
    <citation type="submission" date="2022-01" db="EMBL/GenBank/DDBJ databases">
        <authorList>
            <person name="King R."/>
        </authorList>
    </citation>
    <scope>NUCLEOTIDE SEQUENCE</scope>
</reference>
<evidence type="ECO:0000313" key="18">
    <source>
        <dbReference type="EMBL" id="CAH1399193.1"/>
    </source>
</evidence>
<feature type="transmembrane region" description="Helical" evidence="15">
    <location>
        <begin position="219"/>
        <end position="239"/>
    </location>
</feature>
<keyword evidence="8 15" id="KW-0297">G-protein coupled receptor</keyword>
<dbReference type="OrthoDB" id="2105199at2759"/>
<dbReference type="GO" id="GO:0004930">
    <property type="term" value="F:G protein-coupled receptor activity"/>
    <property type="evidence" value="ECO:0007669"/>
    <property type="project" value="UniProtKB-KW"/>
</dbReference>
<keyword evidence="7 15" id="KW-0157">Chromophore</keyword>
<keyword evidence="13 15" id="KW-0807">Transducer</keyword>
<keyword evidence="14" id="KW-0844">Vision</keyword>
<evidence type="ECO:0000256" key="14">
    <source>
        <dbReference type="ARBA" id="ARBA00023305"/>
    </source>
</evidence>
<keyword evidence="3 15" id="KW-0716">Sensory transduction</keyword>
<dbReference type="PRINTS" id="PR00238">
    <property type="entry name" value="OPSIN"/>
</dbReference>
<dbReference type="GO" id="GO:0007601">
    <property type="term" value="P:visual perception"/>
    <property type="evidence" value="ECO:0007669"/>
    <property type="project" value="UniProtKB-KW"/>
</dbReference>
<evidence type="ECO:0000256" key="10">
    <source>
        <dbReference type="ARBA" id="ARBA00023157"/>
    </source>
</evidence>
<keyword evidence="11 15" id="KW-0675">Receptor</keyword>
<feature type="domain" description="G-protein coupled receptors family 1 profile" evidence="17">
    <location>
        <begin position="73"/>
        <end position="336"/>
    </location>
</feature>
<feature type="region of interest" description="Disordered" evidence="16">
    <location>
        <begin position="365"/>
        <end position="389"/>
    </location>
</feature>
<dbReference type="SUPFAM" id="SSF81321">
    <property type="entry name" value="Family A G protein-coupled receptor-like"/>
    <property type="match status" value="1"/>
</dbReference>
<dbReference type="PANTHER" id="PTHR24240">
    <property type="entry name" value="OPSIN"/>
    <property type="match status" value="1"/>
</dbReference>
<dbReference type="Proteomes" id="UP001152798">
    <property type="component" value="Chromosome 4"/>
</dbReference>
<feature type="compositionally biased region" description="Polar residues" evidence="16">
    <location>
        <begin position="380"/>
        <end position="389"/>
    </location>
</feature>
<keyword evidence="10" id="KW-1015">Disulfide bond</keyword>
<dbReference type="InterPro" id="IPR000276">
    <property type="entry name" value="GPCR_Rhodpsn"/>
</dbReference>
<dbReference type="PROSITE" id="PS50262">
    <property type="entry name" value="G_PROTEIN_RECEP_F1_2"/>
    <property type="match status" value="1"/>
</dbReference>
<evidence type="ECO:0000256" key="15">
    <source>
        <dbReference type="RuleBase" id="RU004951"/>
    </source>
</evidence>
<organism evidence="18 19">
    <name type="scientific">Nezara viridula</name>
    <name type="common">Southern green stink bug</name>
    <name type="synonym">Cimex viridulus</name>
    <dbReference type="NCBI Taxonomy" id="85310"/>
    <lineage>
        <taxon>Eukaryota</taxon>
        <taxon>Metazoa</taxon>
        <taxon>Ecdysozoa</taxon>
        <taxon>Arthropoda</taxon>
        <taxon>Hexapoda</taxon>
        <taxon>Insecta</taxon>
        <taxon>Pterygota</taxon>
        <taxon>Neoptera</taxon>
        <taxon>Paraneoptera</taxon>
        <taxon>Hemiptera</taxon>
        <taxon>Heteroptera</taxon>
        <taxon>Panheteroptera</taxon>
        <taxon>Pentatomomorpha</taxon>
        <taxon>Pentatomoidea</taxon>
        <taxon>Pentatomidae</taxon>
        <taxon>Pentatominae</taxon>
        <taxon>Nezara</taxon>
    </lineage>
</organism>
<dbReference type="InterPro" id="IPR001760">
    <property type="entry name" value="Opsin"/>
</dbReference>
<evidence type="ECO:0000256" key="5">
    <source>
        <dbReference type="ARBA" id="ARBA00022925"/>
    </source>
</evidence>
<dbReference type="FunFam" id="1.20.1070.10:FF:000044">
    <property type="entry name" value="Opsin, ultraviolet-sensitive"/>
    <property type="match status" value="1"/>
</dbReference>
<evidence type="ECO:0000256" key="7">
    <source>
        <dbReference type="ARBA" id="ARBA00022991"/>
    </source>
</evidence>
<dbReference type="PROSITE" id="PS00237">
    <property type="entry name" value="G_PROTEIN_RECEP_F1_1"/>
    <property type="match status" value="1"/>
</dbReference>
<sequence>MEPCDSQQCSNLTFWAPQARVAAGGTRMLGWNLSPEDLVHIPEHWLKYPEPKPVYNYALGVLYIVFMFVALLGNGLVIWIFSSAKSLRTPSNLFVVNLAICDFLMMLKTPIFIFNSFNRGFALGHTGCQIFALVGSFSGIGASATNAIIAYDRYRAIAKPFAAKMSRAKAVLYIILIWAYVSPWALMPLFEVWSRYVPEGFLTSCSFDYLTRSEEIRNWVAVMFVICYCLPLGLIIYFYSQIVSHVIIHEHNLREQAKKMNVESLRSNSNLQQTSAEIKIAKAAITICFLYVCSWTPYAVLALIGAFGNQDVLTPGVTMIPACACKAVACLDPYVYAISHPRYRQELNKKFPWLEIKETLASETGSTATELTTATNNSTPANQPNTKNV</sequence>
<dbReference type="GO" id="GO:0009881">
    <property type="term" value="F:photoreceptor activity"/>
    <property type="evidence" value="ECO:0007669"/>
    <property type="project" value="UniProtKB-KW"/>
</dbReference>
<dbReference type="InterPro" id="IPR027430">
    <property type="entry name" value="Retinal_BS"/>
</dbReference>
<feature type="transmembrane region" description="Helical" evidence="15">
    <location>
        <begin position="54"/>
        <end position="81"/>
    </location>
</feature>
<keyword evidence="5 15" id="KW-0681">Retinal protein</keyword>
<feature type="transmembrane region" description="Helical" evidence="15">
    <location>
        <begin position="319"/>
        <end position="339"/>
    </location>
</feature>
<dbReference type="SMART" id="SM01381">
    <property type="entry name" value="7TM_GPCR_Srsx"/>
    <property type="match status" value="1"/>
</dbReference>
<keyword evidence="4 15" id="KW-0812">Transmembrane</keyword>
<feature type="transmembrane region" description="Helical" evidence="15">
    <location>
        <begin position="283"/>
        <end position="307"/>
    </location>
</feature>
<evidence type="ECO:0000256" key="8">
    <source>
        <dbReference type="ARBA" id="ARBA00023040"/>
    </source>
</evidence>
<keyword evidence="12" id="KW-0325">Glycoprotein</keyword>
<protein>
    <recommendedName>
        <fullName evidence="17">G-protein coupled receptors family 1 profile domain-containing protein</fullName>
    </recommendedName>
</protein>
<evidence type="ECO:0000256" key="3">
    <source>
        <dbReference type="ARBA" id="ARBA00022606"/>
    </source>
</evidence>
<evidence type="ECO:0000256" key="13">
    <source>
        <dbReference type="ARBA" id="ARBA00023224"/>
    </source>
</evidence>
<dbReference type="InterPro" id="IPR050125">
    <property type="entry name" value="GPCR_opsins"/>
</dbReference>
<keyword evidence="2 15" id="KW-0600">Photoreceptor protein</keyword>
<evidence type="ECO:0000256" key="9">
    <source>
        <dbReference type="ARBA" id="ARBA00023136"/>
    </source>
</evidence>
<feature type="transmembrane region" description="Helical" evidence="15">
    <location>
        <begin position="93"/>
        <end position="117"/>
    </location>
</feature>
<keyword evidence="9 15" id="KW-0472">Membrane</keyword>
<evidence type="ECO:0000256" key="11">
    <source>
        <dbReference type="ARBA" id="ARBA00023170"/>
    </source>
</evidence>
<feature type="transmembrane region" description="Helical" evidence="15">
    <location>
        <begin position="170"/>
        <end position="190"/>
    </location>
</feature>
<evidence type="ECO:0000256" key="1">
    <source>
        <dbReference type="ARBA" id="ARBA00004141"/>
    </source>
</evidence>
<evidence type="ECO:0000259" key="17">
    <source>
        <dbReference type="PROSITE" id="PS50262"/>
    </source>
</evidence>
<comment type="subcellular location">
    <subcellularLocation>
        <location evidence="1 15">Membrane</location>
        <topology evidence="1 15">Multi-pass membrane protein</topology>
    </subcellularLocation>
</comment>
<dbReference type="PROSITE" id="PS00238">
    <property type="entry name" value="OPSIN"/>
    <property type="match status" value="1"/>
</dbReference>
<evidence type="ECO:0000256" key="2">
    <source>
        <dbReference type="ARBA" id="ARBA00022543"/>
    </source>
</evidence>
<evidence type="ECO:0000256" key="12">
    <source>
        <dbReference type="ARBA" id="ARBA00023180"/>
    </source>
</evidence>
<name>A0A9P0HBF4_NEZVI</name>
<dbReference type="GO" id="GO:0016020">
    <property type="term" value="C:membrane"/>
    <property type="evidence" value="ECO:0007669"/>
    <property type="project" value="UniProtKB-SubCell"/>
</dbReference>
<keyword evidence="19" id="KW-1185">Reference proteome</keyword>
<dbReference type="GO" id="GO:0007602">
    <property type="term" value="P:phototransduction"/>
    <property type="evidence" value="ECO:0007669"/>
    <property type="project" value="UniProtKB-KW"/>
</dbReference>
<feature type="transmembrane region" description="Helical" evidence="15">
    <location>
        <begin position="129"/>
        <end position="149"/>
    </location>
</feature>
<dbReference type="CDD" id="cd15079">
    <property type="entry name" value="7tmA_photoreceptors_insect"/>
    <property type="match status" value="1"/>
</dbReference>
<evidence type="ECO:0000256" key="4">
    <source>
        <dbReference type="ARBA" id="ARBA00022692"/>
    </source>
</evidence>
<comment type="similarity">
    <text evidence="15">Belongs to the G-protein coupled receptor 1 family. Opsin subfamily.</text>
</comment>
<dbReference type="InterPro" id="IPR017452">
    <property type="entry name" value="GPCR_Rhodpsn_7TM"/>
</dbReference>
<dbReference type="Gene3D" id="1.20.1070.10">
    <property type="entry name" value="Rhodopsin 7-helix transmembrane proteins"/>
    <property type="match status" value="1"/>
</dbReference>
<accession>A0A9P0HBF4</accession>
<evidence type="ECO:0000313" key="19">
    <source>
        <dbReference type="Proteomes" id="UP001152798"/>
    </source>
</evidence>
<gene>
    <name evidence="18" type="ORF">NEZAVI_LOCUS8691</name>
</gene>
<evidence type="ECO:0000256" key="6">
    <source>
        <dbReference type="ARBA" id="ARBA00022989"/>
    </source>
</evidence>